<evidence type="ECO:0000256" key="1">
    <source>
        <dbReference type="SAM" id="MobiDB-lite"/>
    </source>
</evidence>
<protein>
    <submittedName>
        <fullName evidence="2">PTO-like protein kinase isoform X1</fullName>
    </submittedName>
</protein>
<evidence type="ECO:0000313" key="2">
    <source>
        <dbReference type="EMBL" id="RLM93184.1"/>
    </source>
</evidence>
<keyword evidence="3" id="KW-1185">Reference proteome</keyword>
<dbReference type="GO" id="GO:0016301">
    <property type="term" value="F:kinase activity"/>
    <property type="evidence" value="ECO:0007669"/>
    <property type="project" value="UniProtKB-KW"/>
</dbReference>
<sequence length="92" mass="10383">MFGNIELKCLAEERTERPTMEEVLKDLEWELKCVRATASTSSSTEPAAEDESDHAVSSQPIIWQGQGRALKRSEGKIYKRTPGFVQLETIIE</sequence>
<proteinExistence type="predicted"/>
<accession>A0A3L6R1N8</accession>
<dbReference type="AlphaFoldDB" id="A0A3L6R1N8"/>
<gene>
    <name evidence="2" type="ORF">C2845_PM08G26160</name>
</gene>
<name>A0A3L6R1N8_PANMI</name>
<reference evidence="3" key="1">
    <citation type="journal article" date="2019" name="Nat. Commun.">
        <title>The genome of broomcorn millet.</title>
        <authorList>
            <person name="Zou C."/>
            <person name="Miki D."/>
            <person name="Li D."/>
            <person name="Tang Q."/>
            <person name="Xiao L."/>
            <person name="Rajput S."/>
            <person name="Deng P."/>
            <person name="Jia W."/>
            <person name="Huang R."/>
            <person name="Zhang M."/>
            <person name="Sun Y."/>
            <person name="Hu J."/>
            <person name="Fu X."/>
            <person name="Schnable P.S."/>
            <person name="Li F."/>
            <person name="Zhang H."/>
            <person name="Feng B."/>
            <person name="Zhu X."/>
            <person name="Liu R."/>
            <person name="Schnable J.C."/>
            <person name="Zhu J.-K."/>
            <person name="Zhang H."/>
        </authorList>
    </citation>
    <scope>NUCLEOTIDE SEQUENCE [LARGE SCALE GENOMIC DNA]</scope>
</reference>
<evidence type="ECO:0000313" key="3">
    <source>
        <dbReference type="Proteomes" id="UP000275267"/>
    </source>
</evidence>
<feature type="region of interest" description="Disordered" evidence="1">
    <location>
        <begin position="37"/>
        <end position="59"/>
    </location>
</feature>
<dbReference type="EMBL" id="PQIB02000010">
    <property type="protein sequence ID" value="RLM93184.1"/>
    <property type="molecule type" value="Genomic_DNA"/>
</dbReference>
<organism evidence="2 3">
    <name type="scientific">Panicum miliaceum</name>
    <name type="common">Proso millet</name>
    <name type="synonym">Broomcorn millet</name>
    <dbReference type="NCBI Taxonomy" id="4540"/>
    <lineage>
        <taxon>Eukaryota</taxon>
        <taxon>Viridiplantae</taxon>
        <taxon>Streptophyta</taxon>
        <taxon>Embryophyta</taxon>
        <taxon>Tracheophyta</taxon>
        <taxon>Spermatophyta</taxon>
        <taxon>Magnoliopsida</taxon>
        <taxon>Liliopsida</taxon>
        <taxon>Poales</taxon>
        <taxon>Poaceae</taxon>
        <taxon>PACMAD clade</taxon>
        <taxon>Panicoideae</taxon>
        <taxon>Panicodae</taxon>
        <taxon>Paniceae</taxon>
        <taxon>Panicinae</taxon>
        <taxon>Panicum</taxon>
        <taxon>Panicum sect. Panicum</taxon>
    </lineage>
</organism>
<dbReference type="Proteomes" id="UP000275267">
    <property type="component" value="Unassembled WGS sequence"/>
</dbReference>
<feature type="compositionally biased region" description="Low complexity" evidence="1">
    <location>
        <begin position="37"/>
        <end position="46"/>
    </location>
</feature>
<comment type="caution">
    <text evidence="2">The sequence shown here is derived from an EMBL/GenBank/DDBJ whole genome shotgun (WGS) entry which is preliminary data.</text>
</comment>